<protein>
    <submittedName>
        <fullName evidence="1">Uncharacterized protein</fullName>
    </submittedName>
</protein>
<dbReference type="PANTHER" id="PTHR33917:SF3">
    <property type="entry name" value="PROTEIN EXECUTER 1, CHLOROPLASTIC"/>
    <property type="match status" value="1"/>
</dbReference>
<sequence>MRKICLMKWKLMKNSRKMKNQFLRKEKHPLNFKTRIKIVVGGLVHKISINTPTKDFICVPTKLEKRTRSWKDTHVGQVLKDVGQLINLTLTHAKNHQPLSGSTTFNRIELPTNKDPLNALYVGSHGHYTSELIQLRLEYRGVSDKVWRKLIENRSCYRLSEVLTTVLS</sequence>
<keyword evidence="2" id="KW-1185">Reference proteome</keyword>
<proteinExistence type="predicted"/>
<dbReference type="GO" id="GO:0010343">
    <property type="term" value="P:singlet oxygen-mediated programmed cell death"/>
    <property type="evidence" value="ECO:0007669"/>
    <property type="project" value="InterPro"/>
</dbReference>
<dbReference type="EMBL" id="OX465081">
    <property type="protein sequence ID" value="CAI9288364.1"/>
    <property type="molecule type" value="Genomic_DNA"/>
</dbReference>
<name>A0AA35Z9Z1_LACSI</name>
<dbReference type="AlphaFoldDB" id="A0AA35Z9Z1"/>
<evidence type="ECO:0000313" key="1">
    <source>
        <dbReference type="EMBL" id="CAI9288364.1"/>
    </source>
</evidence>
<dbReference type="GO" id="GO:0042651">
    <property type="term" value="C:thylakoid membrane"/>
    <property type="evidence" value="ECO:0007669"/>
    <property type="project" value="TreeGrafter"/>
</dbReference>
<dbReference type="PANTHER" id="PTHR33917">
    <property type="entry name" value="PROTEIN EXECUTER 1, CHLOROPLASTIC"/>
    <property type="match status" value="1"/>
</dbReference>
<reference evidence="1" key="1">
    <citation type="submission" date="2023-04" db="EMBL/GenBank/DDBJ databases">
        <authorList>
            <person name="Vijverberg K."/>
            <person name="Xiong W."/>
            <person name="Schranz E."/>
        </authorList>
    </citation>
    <scope>NUCLEOTIDE SEQUENCE</scope>
</reference>
<dbReference type="InterPro" id="IPR044680">
    <property type="entry name" value="EX1/2"/>
</dbReference>
<evidence type="ECO:0000313" key="2">
    <source>
        <dbReference type="Proteomes" id="UP001177003"/>
    </source>
</evidence>
<accession>A0AA35Z9Z1</accession>
<dbReference type="Proteomes" id="UP001177003">
    <property type="component" value="Chromosome 5"/>
</dbReference>
<gene>
    <name evidence="1" type="ORF">LSALG_LOCUS27669</name>
</gene>
<organism evidence="1 2">
    <name type="scientific">Lactuca saligna</name>
    <name type="common">Willowleaf lettuce</name>
    <dbReference type="NCBI Taxonomy" id="75948"/>
    <lineage>
        <taxon>Eukaryota</taxon>
        <taxon>Viridiplantae</taxon>
        <taxon>Streptophyta</taxon>
        <taxon>Embryophyta</taxon>
        <taxon>Tracheophyta</taxon>
        <taxon>Spermatophyta</taxon>
        <taxon>Magnoliopsida</taxon>
        <taxon>eudicotyledons</taxon>
        <taxon>Gunneridae</taxon>
        <taxon>Pentapetalae</taxon>
        <taxon>asterids</taxon>
        <taxon>campanulids</taxon>
        <taxon>Asterales</taxon>
        <taxon>Asteraceae</taxon>
        <taxon>Cichorioideae</taxon>
        <taxon>Cichorieae</taxon>
        <taxon>Lactucinae</taxon>
        <taxon>Lactuca</taxon>
    </lineage>
</organism>